<dbReference type="EMBL" id="UARK01000023">
    <property type="protein sequence ID" value="SPW30714.1"/>
    <property type="molecule type" value="Genomic_DNA"/>
</dbReference>
<dbReference type="AlphaFoldDB" id="A0A6H9XRD2"/>
<dbReference type="Pfam" id="PF04237">
    <property type="entry name" value="YjbR"/>
    <property type="match status" value="1"/>
</dbReference>
<dbReference type="Gene3D" id="3.90.1150.30">
    <property type="match status" value="1"/>
</dbReference>
<dbReference type="Proteomes" id="UP000249886">
    <property type="component" value="Unassembled WGS sequence"/>
</dbReference>
<dbReference type="SUPFAM" id="SSF142906">
    <property type="entry name" value="YjbR-like"/>
    <property type="match status" value="1"/>
</dbReference>
<dbReference type="InterPro" id="IPR038056">
    <property type="entry name" value="YjbR-like_sf"/>
</dbReference>
<evidence type="ECO:0000313" key="1">
    <source>
        <dbReference type="EMBL" id="SPW30714.1"/>
    </source>
</evidence>
<protein>
    <submittedName>
        <fullName evidence="1">Uncharacterized protein conserved in bacteria</fullName>
    </submittedName>
</protein>
<dbReference type="RefSeq" id="WP_040431848.1">
    <property type="nucleotide sequence ID" value="NZ_CAUOLB010000007.1"/>
</dbReference>
<accession>A0A6H9XRD2</accession>
<dbReference type="InterPro" id="IPR058532">
    <property type="entry name" value="YjbR/MT2646/Rv2570-like"/>
</dbReference>
<proteinExistence type="predicted"/>
<gene>
    <name evidence="1" type="ORF">NCTC10254_01822</name>
</gene>
<sequence length="136" mass="15143">MATIPLRFSHSDPLLVRVRELALQLPGAQEKVSVGFPAFYTRKVFAWYGMAVKDAAGVWQHPPSVSLLLPREERQAVLAMPDSFVPGYIGPRGWVGLRLTDDTDWVEVGELIEESFRATASKRLVRMLGSGDFGEQ</sequence>
<evidence type="ECO:0000313" key="2">
    <source>
        <dbReference type="Proteomes" id="UP000249886"/>
    </source>
</evidence>
<organism evidence="1 2">
    <name type="scientific">Corynebacterium matruchotii</name>
    <dbReference type="NCBI Taxonomy" id="43768"/>
    <lineage>
        <taxon>Bacteria</taxon>
        <taxon>Bacillati</taxon>
        <taxon>Actinomycetota</taxon>
        <taxon>Actinomycetes</taxon>
        <taxon>Mycobacteriales</taxon>
        <taxon>Corynebacteriaceae</taxon>
        <taxon>Corynebacterium</taxon>
    </lineage>
</organism>
<reference evidence="1 2" key="1">
    <citation type="submission" date="2018-06" db="EMBL/GenBank/DDBJ databases">
        <authorList>
            <consortium name="Pathogen Informatics"/>
            <person name="Doyle S."/>
        </authorList>
    </citation>
    <scope>NUCLEOTIDE SEQUENCE [LARGE SCALE GENOMIC DNA]</scope>
    <source>
        <strain evidence="1 2">NCTC10254</strain>
    </source>
</reference>
<comment type="caution">
    <text evidence="1">The sequence shown here is derived from an EMBL/GenBank/DDBJ whole genome shotgun (WGS) entry which is preliminary data.</text>
</comment>
<dbReference type="GeneID" id="84574033"/>
<name>A0A6H9XRD2_9CORY</name>